<evidence type="ECO:0000259" key="3">
    <source>
        <dbReference type="PROSITE" id="PS51387"/>
    </source>
</evidence>
<dbReference type="PANTHER" id="PTHR43762">
    <property type="entry name" value="L-GULONOLACTONE OXIDASE"/>
    <property type="match status" value="1"/>
</dbReference>
<dbReference type="GO" id="GO:0016020">
    <property type="term" value="C:membrane"/>
    <property type="evidence" value="ECO:0007669"/>
    <property type="project" value="InterPro"/>
</dbReference>
<dbReference type="GO" id="GO:0071949">
    <property type="term" value="F:FAD binding"/>
    <property type="evidence" value="ECO:0007669"/>
    <property type="project" value="InterPro"/>
</dbReference>
<dbReference type="PIRSF" id="PIRSF000136">
    <property type="entry name" value="LGO_GLO"/>
    <property type="match status" value="1"/>
</dbReference>
<dbReference type="Gene3D" id="3.30.43.10">
    <property type="entry name" value="Uridine Diphospho-n-acetylenolpyruvylglucosamine Reductase, domain 2"/>
    <property type="match status" value="1"/>
</dbReference>
<dbReference type="PROSITE" id="PS51387">
    <property type="entry name" value="FAD_PCMH"/>
    <property type="match status" value="1"/>
</dbReference>
<dbReference type="RefSeq" id="XP_004995806.1">
    <property type="nucleotide sequence ID" value="XM_004995749.1"/>
</dbReference>
<dbReference type="InterPro" id="IPR036318">
    <property type="entry name" value="FAD-bd_PCMH-like_sf"/>
</dbReference>
<dbReference type="Pfam" id="PF01565">
    <property type="entry name" value="FAD_binding_4"/>
    <property type="match status" value="1"/>
</dbReference>
<dbReference type="Pfam" id="PF04030">
    <property type="entry name" value="ALO"/>
    <property type="match status" value="1"/>
</dbReference>
<dbReference type="OrthoDB" id="610608at2759"/>
<dbReference type="KEGG" id="sre:PTSG_03222"/>
<gene>
    <name evidence="4" type="ORF">PTSG_03222</name>
</gene>
<evidence type="ECO:0000256" key="1">
    <source>
        <dbReference type="ARBA" id="ARBA00023002"/>
    </source>
</evidence>
<dbReference type="InterPro" id="IPR016167">
    <property type="entry name" value="FAD-bd_PCMH_sub1"/>
</dbReference>
<evidence type="ECO:0000256" key="2">
    <source>
        <dbReference type="SAM" id="SignalP"/>
    </source>
</evidence>
<dbReference type="InterPro" id="IPR007173">
    <property type="entry name" value="ALO_C"/>
</dbReference>
<dbReference type="GeneID" id="16076393"/>
<dbReference type="Gene3D" id="3.30.465.10">
    <property type="match status" value="1"/>
</dbReference>
<dbReference type="Proteomes" id="UP000007799">
    <property type="component" value="Unassembled WGS sequence"/>
</dbReference>
<dbReference type="STRING" id="946362.F2U4K4"/>
<feature type="domain" description="FAD-binding PCMH-type" evidence="3">
    <location>
        <begin position="83"/>
        <end position="253"/>
    </location>
</feature>
<dbReference type="SUPFAM" id="SSF56176">
    <property type="entry name" value="FAD-binding/transporter-associated domain-like"/>
    <property type="match status" value="1"/>
</dbReference>
<keyword evidence="1" id="KW-0560">Oxidoreductase</keyword>
<keyword evidence="2" id="KW-0732">Signal</keyword>
<proteinExistence type="predicted"/>
<dbReference type="InterPro" id="IPR016169">
    <property type="entry name" value="FAD-bd_PCMH_sub2"/>
</dbReference>
<dbReference type="InterPro" id="IPR016166">
    <property type="entry name" value="FAD-bd_PCMH"/>
</dbReference>
<dbReference type="PANTHER" id="PTHR43762:SF1">
    <property type="entry name" value="D-ARABINONO-1,4-LACTONE OXIDASE"/>
    <property type="match status" value="1"/>
</dbReference>
<dbReference type="GO" id="GO:0016633">
    <property type="term" value="F:galactonolactone dehydrogenase activity"/>
    <property type="evidence" value="ECO:0007669"/>
    <property type="project" value="InterPro"/>
</dbReference>
<keyword evidence="5" id="KW-1185">Reference proteome</keyword>
<dbReference type="InterPro" id="IPR010031">
    <property type="entry name" value="FAD_lactone_oxidase-like"/>
</dbReference>
<evidence type="ECO:0000313" key="4">
    <source>
        <dbReference type="EMBL" id="EGD82570.1"/>
    </source>
</evidence>
<dbReference type="InterPro" id="IPR010029">
    <property type="entry name" value="GL_DH"/>
</dbReference>
<dbReference type="AlphaFoldDB" id="F2U4K4"/>
<protein>
    <submittedName>
        <fullName evidence="4">Galactonolactone dehydrogenase</fullName>
    </submittedName>
</protein>
<evidence type="ECO:0000313" key="5">
    <source>
        <dbReference type="Proteomes" id="UP000007799"/>
    </source>
</evidence>
<accession>F2U4K4</accession>
<dbReference type="EMBL" id="GL832961">
    <property type="protein sequence ID" value="EGD82570.1"/>
    <property type="molecule type" value="Genomic_DNA"/>
</dbReference>
<reference evidence="4" key="1">
    <citation type="submission" date="2009-08" db="EMBL/GenBank/DDBJ databases">
        <title>Annotation of Salpingoeca rosetta.</title>
        <authorList>
            <consortium name="The Broad Institute Genome Sequencing Platform"/>
            <person name="Russ C."/>
            <person name="Cuomo C."/>
            <person name="Burger G."/>
            <person name="Gray M.W."/>
            <person name="Holland P.W.H."/>
            <person name="King N."/>
            <person name="Lang F.B.F."/>
            <person name="Roger A.J."/>
            <person name="Ruiz-Trillo I."/>
            <person name="Young S.K."/>
            <person name="Zeng Q."/>
            <person name="Gargeya S."/>
            <person name="Alvarado L."/>
            <person name="Berlin A."/>
            <person name="Chapman S.B."/>
            <person name="Chen Z."/>
            <person name="Freedman E."/>
            <person name="Gellesch M."/>
            <person name="Goldberg J."/>
            <person name="Griggs A."/>
            <person name="Gujja S."/>
            <person name="Heilman E."/>
            <person name="Heiman D."/>
            <person name="Howarth C."/>
            <person name="Mehta T."/>
            <person name="Neiman D."/>
            <person name="Pearson M."/>
            <person name="Roberts A."/>
            <person name="Saif S."/>
            <person name="Shea T."/>
            <person name="Shenoy N."/>
            <person name="Sisk P."/>
            <person name="Stolte C."/>
            <person name="Sykes S."/>
            <person name="White J."/>
            <person name="Yandava C."/>
            <person name="Haas B."/>
            <person name="Nusbaum C."/>
            <person name="Birren B."/>
        </authorList>
    </citation>
    <scope>NUCLEOTIDE SEQUENCE [LARGE SCALE GENOMIC DNA]</scope>
    <source>
        <strain evidence="4">ATCC 50818</strain>
    </source>
</reference>
<dbReference type="InterPro" id="IPR006094">
    <property type="entry name" value="Oxid_FAD_bind_N"/>
</dbReference>
<dbReference type="InParanoid" id="F2U4K4"/>
<feature type="chain" id="PRO_5003290719" evidence="2">
    <location>
        <begin position="29"/>
        <end position="585"/>
    </location>
</feature>
<name>F2U4K4_SALR5</name>
<dbReference type="NCBIfam" id="TIGR01676">
    <property type="entry name" value="GLDHase"/>
    <property type="match status" value="1"/>
</dbReference>
<dbReference type="eggNOG" id="KOG4730">
    <property type="taxonomic scope" value="Eukaryota"/>
</dbReference>
<organism evidence="5">
    <name type="scientific">Salpingoeca rosetta (strain ATCC 50818 / BSB-021)</name>
    <dbReference type="NCBI Taxonomy" id="946362"/>
    <lineage>
        <taxon>Eukaryota</taxon>
        <taxon>Choanoflagellata</taxon>
        <taxon>Craspedida</taxon>
        <taxon>Salpingoecidae</taxon>
        <taxon>Salpingoeca</taxon>
    </lineage>
</organism>
<dbReference type="OMA" id="KQWANEW"/>
<feature type="signal peptide" evidence="2">
    <location>
        <begin position="1"/>
        <end position="28"/>
    </location>
</feature>
<dbReference type="GO" id="GO:0003885">
    <property type="term" value="F:D-arabinono-1,4-lactone oxidase activity"/>
    <property type="evidence" value="ECO:0007669"/>
    <property type="project" value="InterPro"/>
</dbReference>
<sequence length="585" mass="64607">MVVGRVFMRWAAVAGAASGAALLHPWSAWEPASKGEEGRGGTTTITHGWMRGCRLAHAEAGRDDDDGNHDHDSHEVVNWSGTHTAWPRVFVEPNSLGEVEDALARAHATGQRLRVVGSAISPNGLAFSDEGMLSMVNCNRVLWVDPDSKQVCVEAGARVADVVEKLRPYGLTLQNYASIREQQIGGFVQAGAHGTGAAIPPADDQVVGFSLITPAQGTLSVTRESHPELFDLARVGLGALGIMGTVTLQCVDHHLLTERTSVITREEARRGHKERLRRNKHVRYMWIPYEDAVVVVECNNTTHAARAQDEAEAEEKQASEHEAYALAPLRSLLQQVNPSISQDRMRTMHFADLRDAILAANPRDVEHVKKCNAAEAEFWRRNQGITSVGYSDEVLGFECGGQQWVNEVCFPAGTLQAPDMADMAFMADLLALIEDNHVPAPAPIEQRWTRTSTSAMSVGGPGPGRVPAHEDGIHAWAGIIMYLCTADTREREAITQAFFKYRQLVADNLDAKYDAYVHWAKLEVPTDPAELRELRARMRERFPVDRFNHFRRRLDPRGVLSNTFIAKLFDEQEDNGTSHTSPQTA</sequence>